<dbReference type="AlphaFoldDB" id="A0A917Q6I5"/>
<organism evidence="2 3">
    <name type="scientific">Salinarimonas ramus</name>
    <dbReference type="NCBI Taxonomy" id="690164"/>
    <lineage>
        <taxon>Bacteria</taxon>
        <taxon>Pseudomonadati</taxon>
        <taxon>Pseudomonadota</taxon>
        <taxon>Alphaproteobacteria</taxon>
        <taxon>Hyphomicrobiales</taxon>
        <taxon>Salinarimonadaceae</taxon>
        <taxon>Salinarimonas</taxon>
    </lineage>
</organism>
<dbReference type="Pfam" id="PF10881">
    <property type="entry name" value="DUF2726"/>
    <property type="match status" value="1"/>
</dbReference>
<feature type="domain" description="DUF2726" evidence="1">
    <location>
        <begin position="9"/>
        <end position="117"/>
    </location>
</feature>
<dbReference type="EMBL" id="BMMF01000004">
    <property type="protein sequence ID" value="GGK29564.1"/>
    <property type="molecule type" value="Genomic_DNA"/>
</dbReference>
<evidence type="ECO:0000313" key="3">
    <source>
        <dbReference type="Proteomes" id="UP000600449"/>
    </source>
</evidence>
<dbReference type="InterPro" id="IPR024402">
    <property type="entry name" value="DUF2726"/>
</dbReference>
<accession>A0A917Q6I5</accession>
<name>A0A917Q6I5_9HYPH</name>
<evidence type="ECO:0000259" key="1">
    <source>
        <dbReference type="Pfam" id="PF10881"/>
    </source>
</evidence>
<dbReference type="Proteomes" id="UP000600449">
    <property type="component" value="Unassembled WGS sequence"/>
</dbReference>
<proteinExistence type="predicted"/>
<keyword evidence="3" id="KW-1185">Reference proteome</keyword>
<dbReference type="Gene3D" id="3.40.960.10">
    <property type="entry name" value="VSR Endonuclease"/>
    <property type="match status" value="1"/>
</dbReference>
<gene>
    <name evidence="2" type="ORF">GCM10011322_14950</name>
</gene>
<sequence length="303" mass="35668">MQMHVNEFFFNKSEERVSDELEEIAAQNGLRVRAKVRLSDVISKGKTVLTRREFDFYTRSHCDFLITDRRHRPRFIVEYDGPLHHSDIQKWRDQIKNDLCQRAGIGLLRINDKHVTRTYRGMTVLRWIIEVSELEKQFYEAQSKGQIPWDEPFDPAFVDTGAEKRFPYWLSAEAIDMFHSFFATLDRKTPKGWSGLIGSDEEGKLYRLSYLYFGGNIIWTKCAIRRQNFEFPESDLLAEIDVCELGLRLAEFRRGNINAISTQEFRGVAERFCTRYNATPSFFVGNGSPVNTSWDFERGWDWR</sequence>
<protein>
    <recommendedName>
        <fullName evidence="1">DUF2726 domain-containing protein</fullName>
    </recommendedName>
</protein>
<evidence type="ECO:0000313" key="2">
    <source>
        <dbReference type="EMBL" id="GGK29564.1"/>
    </source>
</evidence>
<reference evidence="2 3" key="1">
    <citation type="journal article" date="2014" name="Int. J. Syst. Evol. Microbiol.">
        <title>Complete genome sequence of Corynebacterium casei LMG S-19264T (=DSM 44701T), isolated from a smear-ripened cheese.</title>
        <authorList>
            <consortium name="US DOE Joint Genome Institute (JGI-PGF)"/>
            <person name="Walter F."/>
            <person name="Albersmeier A."/>
            <person name="Kalinowski J."/>
            <person name="Ruckert C."/>
        </authorList>
    </citation>
    <scope>NUCLEOTIDE SEQUENCE [LARGE SCALE GENOMIC DNA]</scope>
    <source>
        <strain evidence="2 3">CGMCC 1.9161</strain>
    </source>
</reference>
<comment type="caution">
    <text evidence="2">The sequence shown here is derived from an EMBL/GenBank/DDBJ whole genome shotgun (WGS) entry which is preliminary data.</text>
</comment>